<protein>
    <submittedName>
        <fullName evidence="2">Rhodanese-like domain-containing protein</fullName>
    </submittedName>
</protein>
<comment type="caution">
    <text evidence="2">The sequence shown here is derived from an EMBL/GenBank/DDBJ whole genome shotgun (WGS) entry which is preliminary data.</text>
</comment>
<dbReference type="InterPro" id="IPR036873">
    <property type="entry name" value="Rhodanese-like_dom_sf"/>
</dbReference>
<dbReference type="CDD" id="cd00158">
    <property type="entry name" value="RHOD"/>
    <property type="match status" value="1"/>
</dbReference>
<dbReference type="PANTHER" id="PTHR43031:SF1">
    <property type="entry name" value="PYRIDINE NUCLEOTIDE-DISULPHIDE OXIDOREDUCTASE"/>
    <property type="match status" value="1"/>
</dbReference>
<feature type="domain" description="Rhodanese" evidence="1">
    <location>
        <begin position="19"/>
        <end position="109"/>
    </location>
</feature>
<sequence length="126" mass="14522">MENTIKIKEVCPTSTQELIQRGYLLLDIREVSEVEQLAFDVPRIIHIPMSCLEERIHELPKDEKVIVVCTTGERSRRVVSFLQYHGYTNYINMKKGLEKWVQKGFPTKGDISHIPSHACCGDSHCH</sequence>
<dbReference type="PANTHER" id="PTHR43031">
    <property type="entry name" value="FAD-DEPENDENT OXIDOREDUCTASE"/>
    <property type="match status" value="1"/>
</dbReference>
<dbReference type="Pfam" id="PF00581">
    <property type="entry name" value="Rhodanese"/>
    <property type="match status" value="1"/>
</dbReference>
<name>A0ABT0THT1_9FLAO</name>
<dbReference type="RefSeq" id="WP_250582047.1">
    <property type="nucleotide sequence ID" value="NZ_JAMLJN010000006.1"/>
</dbReference>
<dbReference type="InterPro" id="IPR050229">
    <property type="entry name" value="GlpE_sulfurtransferase"/>
</dbReference>
<dbReference type="InterPro" id="IPR001763">
    <property type="entry name" value="Rhodanese-like_dom"/>
</dbReference>
<evidence type="ECO:0000259" key="1">
    <source>
        <dbReference type="PROSITE" id="PS50206"/>
    </source>
</evidence>
<dbReference type="PROSITE" id="PS50206">
    <property type="entry name" value="RHODANESE_3"/>
    <property type="match status" value="1"/>
</dbReference>
<accession>A0ABT0THT1</accession>
<reference evidence="2 3" key="1">
    <citation type="submission" date="2022-05" db="EMBL/GenBank/DDBJ databases">
        <title>Flavobacterium sp., isolated from activated sludge.</title>
        <authorList>
            <person name="Ran Q."/>
        </authorList>
    </citation>
    <scope>NUCLEOTIDE SEQUENCE [LARGE SCALE GENOMIC DNA]</scope>
    <source>
        <strain evidence="2 3">HXWNR69</strain>
    </source>
</reference>
<dbReference type="Proteomes" id="UP001203342">
    <property type="component" value="Unassembled WGS sequence"/>
</dbReference>
<keyword evidence="3" id="KW-1185">Reference proteome</keyword>
<organism evidence="2 3">
    <name type="scientific">Flavobacterium fragile</name>
    <dbReference type="NCBI Taxonomy" id="2949085"/>
    <lineage>
        <taxon>Bacteria</taxon>
        <taxon>Pseudomonadati</taxon>
        <taxon>Bacteroidota</taxon>
        <taxon>Flavobacteriia</taxon>
        <taxon>Flavobacteriales</taxon>
        <taxon>Flavobacteriaceae</taxon>
        <taxon>Flavobacterium</taxon>
    </lineage>
</organism>
<gene>
    <name evidence="2" type="ORF">NAT47_08895</name>
</gene>
<proteinExistence type="predicted"/>
<evidence type="ECO:0000313" key="3">
    <source>
        <dbReference type="Proteomes" id="UP001203342"/>
    </source>
</evidence>
<dbReference type="SUPFAM" id="SSF52821">
    <property type="entry name" value="Rhodanese/Cell cycle control phosphatase"/>
    <property type="match status" value="1"/>
</dbReference>
<evidence type="ECO:0000313" key="2">
    <source>
        <dbReference type="EMBL" id="MCL9770534.1"/>
    </source>
</evidence>
<dbReference type="Gene3D" id="3.40.250.10">
    <property type="entry name" value="Rhodanese-like domain"/>
    <property type="match status" value="1"/>
</dbReference>
<dbReference type="SMART" id="SM00450">
    <property type="entry name" value="RHOD"/>
    <property type="match status" value="1"/>
</dbReference>
<dbReference type="EMBL" id="JAMLJN010000006">
    <property type="protein sequence ID" value="MCL9770534.1"/>
    <property type="molecule type" value="Genomic_DNA"/>
</dbReference>